<gene>
    <name evidence="1" type="ORF">FNH09_22340</name>
</gene>
<organism evidence="1 2">
    <name type="scientific">Streptomyces adustus</name>
    <dbReference type="NCBI Taxonomy" id="1609272"/>
    <lineage>
        <taxon>Bacteria</taxon>
        <taxon>Bacillati</taxon>
        <taxon>Actinomycetota</taxon>
        <taxon>Actinomycetes</taxon>
        <taxon>Kitasatosporales</taxon>
        <taxon>Streptomycetaceae</taxon>
        <taxon>Streptomyces</taxon>
    </lineage>
</organism>
<comment type="caution">
    <text evidence="1">The sequence shown here is derived from an EMBL/GenBank/DDBJ whole genome shotgun (WGS) entry which is preliminary data.</text>
</comment>
<proteinExistence type="predicted"/>
<reference evidence="1 2" key="1">
    <citation type="submission" date="2019-07" db="EMBL/GenBank/DDBJ databases">
        <title>New species of Amycolatopsis and Streptomyces.</title>
        <authorList>
            <person name="Duangmal K."/>
            <person name="Teo W.F.A."/>
            <person name="Lipun K."/>
        </authorList>
    </citation>
    <scope>NUCLEOTIDE SEQUENCE [LARGE SCALE GENOMIC DNA]</scope>
    <source>
        <strain evidence="1 2">NBRC 109810</strain>
    </source>
</reference>
<evidence type="ECO:0000313" key="2">
    <source>
        <dbReference type="Proteomes" id="UP000325849"/>
    </source>
</evidence>
<protein>
    <submittedName>
        <fullName evidence="1">Uncharacterized protein</fullName>
    </submittedName>
</protein>
<dbReference type="RefSeq" id="WP_152890749.1">
    <property type="nucleotide sequence ID" value="NZ_VJZD01000091.1"/>
</dbReference>
<dbReference type="OrthoDB" id="8864769at2"/>
<accession>A0A5N8VIG6</accession>
<sequence length="653" mass="69238">MGDYSSYNFYWYVPSFELVAPQAAAPAAGSPFRYSYVVSGHDDDGDPVITATIMITARTVMTEARRNQIINYDSEVPLDPDKGLPVKFEQVRAQLVIPYREAATGAAASGTVTAAPATTGRDIYTFVFTVSGNLARAAYGSLSRPGYQQVPPRLLMNFSFNALEYGDHDYLAQKFATDTLYSSVRLLSDPLLAVPGNSDDPGTVDAWDGEGGAAPDGSMVYSPVSVTQSQSLDVVIPCADFGNLYIDATDPAHENAIGCQDTMALGKIPDKLYTPLEALATDDYQVFTALGRPSVYLVLPRRYRVGRAAPGHPGVPDWSPLIMWIQMFDATQDIALPCRLQANLQPDIGHAELTAVKTALADLTAHPTLLLPTSFASGVTGFGVTGWNNPTSSPINATRVGDTIQIGTAMSYADAVVFNELLGIAAPEGHLVGNATFTLSDNSALGPVELYLDVTRLAGPWPDGPVLATSSGAAVTLENHAESEVTVTRLFGNLPDGSSQLVADGLDITLPSGGSADIAVNAPPGAQLAARYTLADATPAVVAQAHVYVEDLHTSIIVNNDAHMDKAGIASVVIHARLDGDDQPHTFTITPETQVFHCDLVQPLGRTSKADSSLLHLQATVHRAGQPDTETGDYLADLHKGVLYQLSDVLATP</sequence>
<evidence type="ECO:0000313" key="1">
    <source>
        <dbReference type="EMBL" id="MPY33878.1"/>
    </source>
</evidence>
<dbReference type="AlphaFoldDB" id="A0A5N8VIG6"/>
<keyword evidence="2" id="KW-1185">Reference proteome</keyword>
<dbReference type="EMBL" id="VJZD01000091">
    <property type="protein sequence ID" value="MPY33878.1"/>
    <property type="molecule type" value="Genomic_DNA"/>
</dbReference>
<dbReference type="Proteomes" id="UP000325849">
    <property type="component" value="Unassembled WGS sequence"/>
</dbReference>
<name>A0A5N8VIG6_9ACTN</name>